<reference evidence="2 3" key="1">
    <citation type="submission" date="2018-11" db="EMBL/GenBank/DDBJ databases">
        <title>Genome sequence and assembly of Colletotrichum spinosum.</title>
        <authorList>
            <person name="Gan P."/>
            <person name="Shirasu K."/>
        </authorList>
    </citation>
    <scope>NUCLEOTIDE SEQUENCE [LARGE SCALE GENOMIC DNA]</scope>
    <source>
        <strain evidence="2 3">CBS 515.97</strain>
    </source>
</reference>
<keyword evidence="3" id="KW-1185">Reference proteome</keyword>
<proteinExistence type="predicted"/>
<dbReference type="Proteomes" id="UP000295083">
    <property type="component" value="Unassembled WGS sequence"/>
</dbReference>
<evidence type="ECO:0000313" key="2">
    <source>
        <dbReference type="EMBL" id="TDZ31128.1"/>
    </source>
</evidence>
<evidence type="ECO:0000313" key="3">
    <source>
        <dbReference type="Proteomes" id="UP000295083"/>
    </source>
</evidence>
<name>A0A4R8PZV4_9PEZI</name>
<accession>A0A4R8PZV4</accession>
<dbReference type="AlphaFoldDB" id="A0A4R8PZV4"/>
<dbReference type="EMBL" id="QAPG01000108">
    <property type="protein sequence ID" value="TDZ31128.1"/>
    <property type="molecule type" value="Genomic_DNA"/>
</dbReference>
<gene>
    <name evidence="2" type="ORF">C8035_v005221</name>
</gene>
<sequence>MTQFLDDRDDRDDDGGHGDDERSFHVELASGDIESGFHTKNDPDSPYQRSNVVQRKGAVDIKCTCVDIVHGRWGPEDAEDAQATLLVLLFRFDSRRKARRVAQAHMEFAFFDAENGDRSNPEVAAISFDNSYSLAPTKRTESKTKGAEGTVGSNFGAEVSGTIKWEVTVAEETTDAAHLVGSIDRLGAMVGPFNAATWTLSENATTKKGVPAALRVGILLKRSTDADFHCTVKVKTKVDLKTGIEQLFGGREEDDPILFRVDERPTNKLMNYDVENLGSFDVSSVEDVTVTTVKNGVVKEQ</sequence>
<comment type="caution">
    <text evidence="2">The sequence shown here is derived from an EMBL/GenBank/DDBJ whole genome shotgun (WGS) entry which is preliminary data.</text>
</comment>
<protein>
    <submittedName>
        <fullName evidence="2">Uncharacterized protein</fullName>
    </submittedName>
</protein>
<organism evidence="2 3">
    <name type="scientific">Colletotrichum spinosum</name>
    <dbReference type="NCBI Taxonomy" id="1347390"/>
    <lineage>
        <taxon>Eukaryota</taxon>
        <taxon>Fungi</taxon>
        <taxon>Dikarya</taxon>
        <taxon>Ascomycota</taxon>
        <taxon>Pezizomycotina</taxon>
        <taxon>Sordariomycetes</taxon>
        <taxon>Hypocreomycetidae</taxon>
        <taxon>Glomerellales</taxon>
        <taxon>Glomerellaceae</taxon>
        <taxon>Colletotrichum</taxon>
        <taxon>Colletotrichum orbiculare species complex</taxon>
    </lineage>
</organism>
<evidence type="ECO:0000256" key="1">
    <source>
        <dbReference type="SAM" id="MobiDB-lite"/>
    </source>
</evidence>
<feature type="region of interest" description="Disordered" evidence="1">
    <location>
        <begin position="1"/>
        <end position="25"/>
    </location>
</feature>